<feature type="compositionally biased region" description="Polar residues" evidence="1">
    <location>
        <begin position="334"/>
        <end position="343"/>
    </location>
</feature>
<feature type="region of interest" description="Disordered" evidence="1">
    <location>
        <begin position="517"/>
        <end position="570"/>
    </location>
</feature>
<feature type="compositionally biased region" description="Polar residues" evidence="1">
    <location>
        <begin position="211"/>
        <end position="235"/>
    </location>
</feature>
<name>A0A067Q126_9AGAM</name>
<evidence type="ECO:0000256" key="1">
    <source>
        <dbReference type="SAM" id="MobiDB-lite"/>
    </source>
</evidence>
<sequence length="777" mass="85153">MLRRTASAPSRVAEQYVRRRQEVLSRAPLRGSDPTASVSPVTYVSVTRPSDDEGQHRLHTQGSPRPGITQEHILEARAEGLSPDGTRIPQLAGTLYAPAPTFRDDSAHRDSTIHPNQFPVNGGHRSQPGYDSSVSTPVMRALHREMSAIFGALPAGGDTSGYRPHHEEIDESQYPGNLGPTHPSHDLGYGHCPENLDPTRHNGAEYPRPSATVTSRQNAQSPSRGCHPSSANTSVVFRGGPHHNHERGDSCNRGSPRTSVHRNDPGVVHPSLLAAPGQYPGEAMSSMNTNSHVSSGQMHEVIPIHAPRPSIHVTIPSFNLPPSTPDHPTITVTPAQPSASPSRFSALGMPPTPADALRKAAGSVLSSGNHLAVPDTLFAPRQEPSNDLVPQTGTLLDSPYQTPRLRLGNWAVEGSPGHYTPSGAGSDFVRGSSKGKERMDEPPSPTISIPISTPTRSPKNRPGMLADSPVKCEAVRSEASAHAMAVPQRNTTPTLCQAQPKVSTQLVGEAMVTTTTQARNTTPTQTTTPDTRSHCSTHAAKTISPRREPEDDTTLGNNQVLQPADPTSNQVGIEPITQRVNHCAAAVRKLESHFVTCNLLPERELEKSFQPLHSALETVILALNRLSLANLLEATDRYAHLQDVVDSTDRNCENLHRLVEQGERRPPKTNSVPEFMAKLQSYQVKFTYLGNRLNFYCEKLAAHRLKSQHNERREKAVESVHAETERRRVFNTYIKSERQALREIRVQIHDTNDRARVYKQRVDRQGRRRSIDENNAL</sequence>
<evidence type="ECO:0000313" key="2">
    <source>
        <dbReference type="EMBL" id="KDQ56296.1"/>
    </source>
</evidence>
<feature type="region of interest" description="Disordered" evidence="1">
    <location>
        <begin position="334"/>
        <end position="355"/>
    </location>
</feature>
<feature type="region of interest" description="Disordered" evidence="1">
    <location>
        <begin position="46"/>
        <end position="67"/>
    </location>
</feature>
<gene>
    <name evidence="2" type="ORF">JAAARDRAFT_307620</name>
</gene>
<reference evidence="3" key="1">
    <citation type="journal article" date="2014" name="Proc. Natl. Acad. Sci. U.S.A.">
        <title>Extensive sampling of basidiomycete genomes demonstrates inadequacy of the white-rot/brown-rot paradigm for wood decay fungi.</title>
        <authorList>
            <person name="Riley R."/>
            <person name="Salamov A.A."/>
            <person name="Brown D.W."/>
            <person name="Nagy L.G."/>
            <person name="Floudas D."/>
            <person name="Held B.W."/>
            <person name="Levasseur A."/>
            <person name="Lombard V."/>
            <person name="Morin E."/>
            <person name="Otillar R."/>
            <person name="Lindquist E.A."/>
            <person name="Sun H."/>
            <person name="LaButti K.M."/>
            <person name="Schmutz J."/>
            <person name="Jabbour D."/>
            <person name="Luo H."/>
            <person name="Baker S.E."/>
            <person name="Pisabarro A.G."/>
            <person name="Walton J.D."/>
            <person name="Blanchette R.A."/>
            <person name="Henrissat B."/>
            <person name="Martin F."/>
            <person name="Cullen D."/>
            <person name="Hibbett D.S."/>
            <person name="Grigoriev I.V."/>
        </authorList>
    </citation>
    <scope>NUCLEOTIDE SEQUENCE [LARGE SCALE GENOMIC DNA]</scope>
    <source>
        <strain evidence="3">MUCL 33604</strain>
    </source>
</reference>
<feature type="compositionally biased region" description="Low complexity" evidence="1">
    <location>
        <begin position="517"/>
        <end position="530"/>
    </location>
</feature>
<dbReference type="InParanoid" id="A0A067Q126"/>
<dbReference type="AlphaFoldDB" id="A0A067Q126"/>
<feature type="region of interest" description="Disordered" evidence="1">
    <location>
        <begin position="416"/>
        <end position="465"/>
    </location>
</feature>
<dbReference type="HOGENOM" id="CLU_360174_0_0_1"/>
<feature type="compositionally biased region" description="Low complexity" evidence="1">
    <location>
        <begin position="446"/>
        <end position="455"/>
    </location>
</feature>
<organism evidence="2 3">
    <name type="scientific">Jaapia argillacea MUCL 33604</name>
    <dbReference type="NCBI Taxonomy" id="933084"/>
    <lineage>
        <taxon>Eukaryota</taxon>
        <taxon>Fungi</taxon>
        <taxon>Dikarya</taxon>
        <taxon>Basidiomycota</taxon>
        <taxon>Agaricomycotina</taxon>
        <taxon>Agaricomycetes</taxon>
        <taxon>Agaricomycetidae</taxon>
        <taxon>Jaapiales</taxon>
        <taxon>Jaapiaceae</taxon>
        <taxon>Jaapia</taxon>
    </lineage>
</organism>
<dbReference type="EMBL" id="KL197722">
    <property type="protein sequence ID" value="KDQ56296.1"/>
    <property type="molecule type" value="Genomic_DNA"/>
</dbReference>
<evidence type="ECO:0000313" key="3">
    <source>
        <dbReference type="Proteomes" id="UP000027265"/>
    </source>
</evidence>
<feature type="region of interest" description="Disordered" evidence="1">
    <location>
        <begin position="157"/>
        <end position="269"/>
    </location>
</feature>
<keyword evidence="3" id="KW-1185">Reference proteome</keyword>
<proteinExistence type="predicted"/>
<dbReference type="Proteomes" id="UP000027265">
    <property type="component" value="Unassembled WGS sequence"/>
</dbReference>
<accession>A0A067Q126</accession>
<protein>
    <submittedName>
        <fullName evidence="2">Uncharacterized protein</fullName>
    </submittedName>
</protein>
<feature type="compositionally biased region" description="Polar residues" evidence="1">
    <location>
        <begin position="554"/>
        <end position="570"/>
    </location>
</feature>